<evidence type="ECO:0000313" key="2">
    <source>
        <dbReference type="EMBL" id="CAC5382666.1"/>
    </source>
</evidence>
<reference evidence="2 3" key="1">
    <citation type="submission" date="2020-06" db="EMBL/GenBank/DDBJ databases">
        <authorList>
            <person name="Li R."/>
            <person name="Bekaert M."/>
        </authorList>
    </citation>
    <scope>NUCLEOTIDE SEQUENCE [LARGE SCALE GENOMIC DNA]</scope>
    <source>
        <strain evidence="3">wild</strain>
    </source>
</reference>
<keyword evidence="3" id="KW-1185">Reference proteome</keyword>
<feature type="compositionally biased region" description="Polar residues" evidence="1">
    <location>
        <begin position="166"/>
        <end position="176"/>
    </location>
</feature>
<accession>A0A6J8BGC5</accession>
<feature type="compositionally biased region" description="Polar residues" evidence="1">
    <location>
        <begin position="139"/>
        <end position="149"/>
    </location>
</feature>
<evidence type="ECO:0000256" key="1">
    <source>
        <dbReference type="SAM" id="MobiDB-lite"/>
    </source>
</evidence>
<name>A0A6J8BGC5_MYTCO</name>
<evidence type="ECO:0000313" key="3">
    <source>
        <dbReference type="Proteomes" id="UP000507470"/>
    </source>
</evidence>
<gene>
    <name evidence="2" type="ORF">MCOR_18470</name>
</gene>
<organism evidence="2 3">
    <name type="scientific">Mytilus coruscus</name>
    <name type="common">Sea mussel</name>
    <dbReference type="NCBI Taxonomy" id="42192"/>
    <lineage>
        <taxon>Eukaryota</taxon>
        <taxon>Metazoa</taxon>
        <taxon>Spiralia</taxon>
        <taxon>Lophotrochozoa</taxon>
        <taxon>Mollusca</taxon>
        <taxon>Bivalvia</taxon>
        <taxon>Autobranchia</taxon>
        <taxon>Pteriomorphia</taxon>
        <taxon>Mytilida</taxon>
        <taxon>Mytiloidea</taxon>
        <taxon>Mytilidae</taxon>
        <taxon>Mytilinae</taxon>
        <taxon>Mytilus</taxon>
    </lineage>
</organism>
<sequence>MADNEITIESVIKTIEKSNDFNLDSIFSEYSHECIPTKLKTPAGDKAKLAKYESIDINLYEDKANMVAFHMKVDQILLWIKTLHIWYYDHLGNSAEQYISTRIIQTQGNAKDKFVERDFPILIALIKKIKEFNGKRVSQHNTPTCSTVEEGNEEDTLGKLDDDQTGENNYLKTEVM</sequence>
<dbReference type="AlphaFoldDB" id="A0A6J8BGC5"/>
<dbReference type="Proteomes" id="UP000507470">
    <property type="component" value="Unassembled WGS sequence"/>
</dbReference>
<protein>
    <submittedName>
        <fullName evidence="2">Uncharacterized protein</fullName>
    </submittedName>
</protein>
<dbReference type="EMBL" id="CACVKT020003253">
    <property type="protein sequence ID" value="CAC5382666.1"/>
    <property type="molecule type" value="Genomic_DNA"/>
</dbReference>
<feature type="region of interest" description="Disordered" evidence="1">
    <location>
        <begin position="139"/>
        <end position="176"/>
    </location>
</feature>
<dbReference type="OrthoDB" id="6075221at2759"/>
<proteinExistence type="predicted"/>